<gene>
    <name evidence="1" type="ORF">ZHD862_LOCUS34108</name>
</gene>
<dbReference type="Proteomes" id="UP000663864">
    <property type="component" value="Unassembled WGS sequence"/>
</dbReference>
<sequence>MITSCMVQAAPVEEALIEDLVIRRLLADLFQKRLVKPCDATIPCTNCANAATPCDTESAKDYCAKNCAAGGNYNSKAAYYAAYDACRAGPLCANIDCTPCCACCTGRLPINSKAQTQPSIILLIKQTPRTLFYPILNYSLFLTFNEKSTKQLALIQIQTISQQLPFFAILIELAHLPPIHSLIHLQIK</sequence>
<dbReference type="EMBL" id="CAJNOT010004278">
    <property type="protein sequence ID" value="CAF1424742.1"/>
    <property type="molecule type" value="Genomic_DNA"/>
</dbReference>
<dbReference type="AlphaFoldDB" id="A0A815ML31"/>
<name>A0A815ML31_9BILA</name>
<comment type="caution">
    <text evidence="1">The sequence shown here is derived from an EMBL/GenBank/DDBJ whole genome shotgun (WGS) entry which is preliminary data.</text>
</comment>
<protein>
    <submittedName>
        <fullName evidence="1">Uncharacterized protein</fullName>
    </submittedName>
</protein>
<proteinExistence type="predicted"/>
<evidence type="ECO:0000313" key="2">
    <source>
        <dbReference type="Proteomes" id="UP000663864"/>
    </source>
</evidence>
<evidence type="ECO:0000313" key="1">
    <source>
        <dbReference type="EMBL" id="CAF1424742.1"/>
    </source>
</evidence>
<organism evidence="1 2">
    <name type="scientific">Rotaria sordida</name>
    <dbReference type="NCBI Taxonomy" id="392033"/>
    <lineage>
        <taxon>Eukaryota</taxon>
        <taxon>Metazoa</taxon>
        <taxon>Spiralia</taxon>
        <taxon>Gnathifera</taxon>
        <taxon>Rotifera</taxon>
        <taxon>Eurotatoria</taxon>
        <taxon>Bdelloidea</taxon>
        <taxon>Philodinida</taxon>
        <taxon>Philodinidae</taxon>
        <taxon>Rotaria</taxon>
    </lineage>
</organism>
<reference evidence="1" key="1">
    <citation type="submission" date="2021-02" db="EMBL/GenBank/DDBJ databases">
        <authorList>
            <person name="Nowell W R."/>
        </authorList>
    </citation>
    <scope>NUCLEOTIDE SEQUENCE</scope>
</reference>
<accession>A0A815ML31</accession>